<evidence type="ECO:0000256" key="3">
    <source>
        <dbReference type="ARBA" id="ARBA00022806"/>
    </source>
</evidence>
<reference evidence="6 7" key="1">
    <citation type="submission" date="2024-03" db="EMBL/GenBank/DDBJ databases">
        <title>Two novel Raoultella species associated with bleeding cankers of broadleaf hosts, Raoultella scottia sp. nov. and Raoultella lignicola sp. nov.</title>
        <authorList>
            <person name="Brady C.L."/>
        </authorList>
    </citation>
    <scope>NUCLEOTIDE SEQUENCE [LARGE SCALE GENOMIC DNA]</scope>
    <source>
        <strain evidence="6 7">BAC 10a-01-01</strain>
    </source>
</reference>
<proteinExistence type="predicted"/>
<sequence length="98" mass="10296">MWCRMSDRRALSEALNELLPNREQYAAATYPGHCVVIAGPGSGKTKTLTTAMARALIPQLPGPAVTGEKVRRWAAGKCLPSGVAARKAPPAGDREPAG</sequence>
<keyword evidence="4" id="KW-0067">ATP-binding</keyword>
<evidence type="ECO:0000256" key="4">
    <source>
        <dbReference type="ARBA" id="ARBA00022840"/>
    </source>
</evidence>
<keyword evidence="1" id="KW-0547">Nucleotide-binding</keyword>
<evidence type="ECO:0000313" key="7">
    <source>
        <dbReference type="Proteomes" id="UP001334005"/>
    </source>
</evidence>
<keyword evidence="3" id="KW-0347">Helicase</keyword>
<gene>
    <name evidence="6" type="ORF">QFI66_011440</name>
</gene>
<organism evidence="6 7">
    <name type="scientific">Raoultella scottii</name>
    <dbReference type="NCBI Taxonomy" id="3040937"/>
    <lineage>
        <taxon>Bacteria</taxon>
        <taxon>Pseudomonadati</taxon>
        <taxon>Pseudomonadota</taxon>
        <taxon>Gammaproteobacteria</taxon>
        <taxon>Enterobacterales</taxon>
        <taxon>Enterobacteriaceae</taxon>
        <taxon>Klebsiella/Raoultella group</taxon>
        <taxon>Raoultella</taxon>
    </lineage>
</organism>
<evidence type="ECO:0000259" key="5">
    <source>
        <dbReference type="Pfam" id="PF00580"/>
    </source>
</evidence>
<dbReference type="InterPro" id="IPR027417">
    <property type="entry name" value="P-loop_NTPase"/>
</dbReference>
<evidence type="ECO:0000313" key="6">
    <source>
        <dbReference type="EMBL" id="MEK0248715.1"/>
    </source>
</evidence>
<name>A0ABU8Z644_9ENTR</name>
<dbReference type="Gene3D" id="3.40.50.300">
    <property type="entry name" value="P-loop containing nucleotide triphosphate hydrolases"/>
    <property type="match status" value="1"/>
</dbReference>
<dbReference type="Proteomes" id="UP001334005">
    <property type="component" value="Unassembled WGS sequence"/>
</dbReference>
<feature type="domain" description="UvrD-like helicase ATP-binding" evidence="5">
    <location>
        <begin position="22"/>
        <end position="56"/>
    </location>
</feature>
<evidence type="ECO:0000256" key="2">
    <source>
        <dbReference type="ARBA" id="ARBA00022801"/>
    </source>
</evidence>
<accession>A0ABU8Z644</accession>
<dbReference type="EMBL" id="JARXNH020000054">
    <property type="protein sequence ID" value="MEK0248715.1"/>
    <property type="molecule type" value="Genomic_DNA"/>
</dbReference>
<dbReference type="Pfam" id="PF00580">
    <property type="entry name" value="UvrD-helicase"/>
    <property type="match status" value="1"/>
</dbReference>
<evidence type="ECO:0000256" key="1">
    <source>
        <dbReference type="ARBA" id="ARBA00022741"/>
    </source>
</evidence>
<dbReference type="InterPro" id="IPR014016">
    <property type="entry name" value="UvrD-like_ATP-bd"/>
</dbReference>
<protein>
    <submittedName>
        <fullName evidence="6">UvrD-helicase domain-containing protein</fullName>
    </submittedName>
</protein>
<keyword evidence="7" id="KW-1185">Reference proteome</keyword>
<dbReference type="SUPFAM" id="SSF52540">
    <property type="entry name" value="P-loop containing nucleoside triphosphate hydrolases"/>
    <property type="match status" value="1"/>
</dbReference>
<comment type="caution">
    <text evidence="6">The sequence shown here is derived from an EMBL/GenBank/DDBJ whole genome shotgun (WGS) entry which is preliminary data.</text>
</comment>
<keyword evidence="2" id="KW-0378">Hydrolase</keyword>